<keyword evidence="4" id="KW-1133">Transmembrane helix</keyword>
<feature type="domain" description="Plastocyanin-like" evidence="6">
    <location>
        <begin position="222"/>
        <end position="327"/>
    </location>
</feature>
<organism evidence="7">
    <name type="scientific">freshwater metagenome</name>
    <dbReference type="NCBI Taxonomy" id="449393"/>
    <lineage>
        <taxon>unclassified sequences</taxon>
        <taxon>metagenomes</taxon>
        <taxon>ecological metagenomes</taxon>
    </lineage>
</organism>
<dbReference type="Gene3D" id="2.60.40.420">
    <property type="entry name" value="Cupredoxins - blue copper proteins"/>
    <property type="match status" value="3"/>
</dbReference>
<keyword evidence="4" id="KW-0472">Membrane</keyword>
<evidence type="ECO:0000256" key="4">
    <source>
        <dbReference type="SAM" id="Phobius"/>
    </source>
</evidence>
<dbReference type="PANTHER" id="PTHR11709:SF394">
    <property type="entry name" value="FI03373P-RELATED"/>
    <property type="match status" value="1"/>
</dbReference>
<accession>A0A6J6VKB5</accession>
<protein>
    <submittedName>
        <fullName evidence="7">Unannotated protein</fullName>
    </submittedName>
</protein>
<dbReference type="AlphaFoldDB" id="A0A6J6VKB5"/>
<dbReference type="PANTHER" id="PTHR11709">
    <property type="entry name" value="MULTI-COPPER OXIDASE"/>
    <property type="match status" value="1"/>
</dbReference>
<dbReference type="SUPFAM" id="SSF49503">
    <property type="entry name" value="Cupredoxins"/>
    <property type="match status" value="3"/>
</dbReference>
<dbReference type="GO" id="GO:0016491">
    <property type="term" value="F:oxidoreductase activity"/>
    <property type="evidence" value="ECO:0007669"/>
    <property type="project" value="UniProtKB-KW"/>
</dbReference>
<dbReference type="Pfam" id="PF07731">
    <property type="entry name" value="Cu-oxidase_2"/>
    <property type="match status" value="1"/>
</dbReference>
<evidence type="ECO:0000259" key="6">
    <source>
        <dbReference type="Pfam" id="PF07732"/>
    </source>
</evidence>
<keyword evidence="4" id="KW-0812">Transmembrane</keyword>
<dbReference type="Pfam" id="PF07732">
    <property type="entry name" value="Cu-oxidase_3"/>
    <property type="match status" value="1"/>
</dbReference>
<reference evidence="7" key="1">
    <citation type="submission" date="2020-05" db="EMBL/GenBank/DDBJ databases">
        <authorList>
            <person name="Chiriac C."/>
            <person name="Salcher M."/>
            <person name="Ghai R."/>
            <person name="Kavagutti S V."/>
        </authorList>
    </citation>
    <scope>NUCLEOTIDE SEQUENCE</scope>
</reference>
<evidence type="ECO:0000259" key="5">
    <source>
        <dbReference type="Pfam" id="PF07731"/>
    </source>
</evidence>
<keyword evidence="3" id="KW-0186">Copper</keyword>
<name>A0A6J6VKB5_9ZZZZ</name>
<dbReference type="EMBL" id="CAEZZM010000169">
    <property type="protein sequence ID" value="CAB4770847.1"/>
    <property type="molecule type" value="Genomic_DNA"/>
</dbReference>
<dbReference type="GO" id="GO:0005507">
    <property type="term" value="F:copper ion binding"/>
    <property type="evidence" value="ECO:0007669"/>
    <property type="project" value="InterPro"/>
</dbReference>
<keyword evidence="2" id="KW-0560">Oxidoreductase</keyword>
<evidence type="ECO:0000256" key="3">
    <source>
        <dbReference type="ARBA" id="ARBA00023008"/>
    </source>
</evidence>
<feature type="transmembrane region" description="Helical" evidence="4">
    <location>
        <begin position="21"/>
        <end position="49"/>
    </location>
</feature>
<keyword evidence="1" id="KW-0479">Metal-binding</keyword>
<dbReference type="InterPro" id="IPR045087">
    <property type="entry name" value="Cu-oxidase_fam"/>
</dbReference>
<evidence type="ECO:0000313" key="7">
    <source>
        <dbReference type="EMBL" id="CAB4770847.1"/>
    </source>
</evidence>
<dbReference type="InterPro" id="IPR011706">
    <property type="entry name" value="Cu-oxidase_C"/>
</dbReference>
<evidence type="ECO:0000256" key="1">
    <source>
        <dbReference type="ARBA" id="ARBA00022723"/>
    </source>
</evidence>
<evidence type="ECO:0000256" key="2">
    <source>
        <dbReference type="ARBA" id="ARBA00023002"/>
    </source>
</evidence>
<gene>
    <name evidence="7" type="ORF">UFOPK2872_01145</name>
</gene>
<sequence>MTNPTSPSDQSGLKSQMRESFLARSLVGLMLIAVATSSLVLGVIAVVAISKDDSSSSASSEVSATIVQVRLTEFAVVMSPDTIPPGDVTFQVFNAGAVEHNFAIPSINKQTAMLKPGEAEELVVSGLQAGSLPVICQVVGHEAAGMKATLNVVEGASSAAMGDSTMGTPMTWQEMDKLMEEVALKYPAKTNGTGNEELAFTMSSDGYKVFDLVAKVIPWEVEPGKIVDGWSYNGMIPGPVMHVAVGDKVRINLKNELPESTSLHLHGIRVPNGMDGVDPYTQKPITPGESFVYEFTALEPSVGMYHSHHNAQIQVPNGLAGALLIGDWKELAMQAAGGRTKDADNKAEQEVVMVLNDSGTIGLSLNAKSFPATAPYSLGVNETIVVHYYNEGSLTHPMHLHQPAGLVVGHDGHVLESPYWADTVNVAPGERWTVVYTAKDAGVWAWHCHILTHAETPTGMRYMVTALIVK</sequence>
<dbReference type="InterPro" id="IPR008972">
    <property type="entry name" value="Cupredoxin"/>
</dbReference>
<feature type="domain" description="Plastocyanin-like" evidence="5">
    <location>
        <begin position="362"/>
        <end position="464"/>
    </location>
</feature>
<proteinExistence type="predicted"/>
<dbReference type="CDD" id="cd04202">
    <property type="entry name" value="CuRO_D2_2dMcoN_like"/>
    <property type="match status" value="1"/>
</dbReference>
<dbReference type="InterPro" id="IPR011707">
    <property type="entry name" value="Cu-oxidase-like_N"/>
</dbReference>